<reference evidence="1 2" key="1">
    <citation type="submission" date="2019-02" db="EMBL/GenBank/DDBJ databases">
        <title>Paenibacillus sp. nov., isolated from surface-sterilized tissue of Thalictrum simplex L.</title>
        <authorList>
            <person name="Tuo L."/>
        </authorList>
    </citation>
    <scope>NUCLEOTIDE SEQUENCE [LARGE SCALE GENOMIC DNA]</scope>
    <source>
        <strain evidence="1 2">N2SHLJ1</strain>
    </source>
</reference>
<name>A0A4Q9DTE4_9BACL</name>
<accession>A0A4Q9DTE4</accession>
<evidence type="ECO:0008006" key="3">
    <source>
        <dbReference type="Google" id="ProtNLM"/>
    </source>
</evidence>
<comment type="caution">
    <text evidence="1">The sequence shown here is derived from an EMBL/GenBank/DDBJ whole genome shotgun (WGS) entry which is preliminary data.</text>
</comment>
<evidence type="ECO:0000313" key="2">
    <source>
        <dbReference type="Proteomes" id="UP000293142"/>
    </source>
</evidence>
<gene>
    <name evidence="1" type="ORF">EYB31_13185</name>
</gene>
<organism evidence="1 2">
    <name type="scientific">Paenibacillus thalictri</name>
    <dbReference type="NCBI Taxonomy" id="2527873"/>
    <lineage>
        <taxon>Bacteria</taxon>
        <taxon>Bacillati</taxon>
        <taxon>Bacillota</taxon>
        <taxon>Bacilli</taxon>
        <taxon>Bacillales</taxon>
        <taxon>Paenibacillaceae</taxon>
        <taxon>Paenibacillus</taxon>
    </lineage>
</organism>
<keyword evidence="2" id="KW-1185">Reference proteome</keyword>
<proteinExistence type="predicted"/>
<protein>
    <recommendedName>
        <fullName evidence="3">Transposase IS4-like domain-containing protein</fullName>
    </recommendedName>
</protein>
<dbReference type="Proteomes" id="UP000293142">
    <property type="component" value="Unassembled WGS sequence"/>
</dbReference>
<dbReference type="AlphaFoldDB" id="A0A4Q9DTE4"/>
<dbReference type="EMBL" id="SIRE01000009">
    <property type="protein sequence ID" value="TBL78457.1"/>
    <property type="molecule type" value="Genomic_DNA"/>
</dbReference>
<evidence type="ECO:0000313" key="1">
    <source>
        <dbReference type="EMBL" id="TBL78457.1"/>
    </source>
</evidence>
<sequence>MLEKLHAQCAAVKLKDFLYVADSAAMSKATLDSAKGADTYVLTRAPNQLKIVKVAMASADAPNAPCSEMVTFVSSKEGATYRWLATEAEHEGHSLRLIVVESSALDKKKETTLTRER</sequence>